<accession>A0A7Z0EDH2</accession>
<evidence type="ECO:0000313" key="1">
    <source>
        <dbReference type="EMBL" id="NYJ19608.1"/>
    </source>
</evidence>
<organism evidence="1 2">
    <name type="scientific">Glaciibacter psychrotolerans</name>
    <dbReference type="NCBI Taxonomy" id="670054"/>
    <lineage>
        <taxon>Bacteria</taxon>
        <taxon>Bacillati</taxon>
        <taxon>Actinomycetota</taxon>
        <taxon>Actinomycetes</taxon>
        <taxon>Micrococcales</taxon>
        <taxon>Microbacteriaceae</taxon>
        <taxon>Glaciibacter</taxon>
    </lineage>
</organism>
<sequence length="188" mass="20832">MAPMVPSLVTATRRALRRRLRSWQFRGADGLCVPDGRLSRQRSSCPAIGGVRLTSTAIVLRCCHRHSSDNPIVQHNRALRHGIPTHQSVWVISDVVNPCFVSGTNDRVSLDGEGPLVLGAAHLEWHHRAAVLAPLHALGRSRRLARCQQTARSDSRTVRHRAVQLARSAYRRTSTPLTGSRRRGRLVG</sequence>
<name>A0A7Z0EDH2_9MICO</name>
<gene>
    <name evidence="1" type="ORF">HNR05_001399</name>
</gene>
<dbReference type="Proteomes" id="UP000537260">
    <property type="component" value="Unassembled WGS sequence"/>
</dbReference>
<dbReference type="AlphaFoldDB" id="A0A7Z0EDH2"/>
<dbReference type="EMBL" id="JACCFM010000001">
    <property type="protein sequence ID" value="NYJ19608.1"/>
    <property type="molecule type" value="Genomic_DNA"/>
</dbReference>
<reference evidence="1 2" key="1">
    <citation type="submission" date="2020-07" db="EMBL/GenBank/DDBJ databases">
        <title>Sequencing the genomes of 1000 actinobacteria strains.</title>
        <authorList>
            <person name="Klenk H.-P."/>
        </authorList>
    </citation>
    <scope>NUCLEOTIDE SEQUENCE [LARGE SCALE GENOMIC DNA]</scope>
    <source>
        <strain evidence="1 2">LI1</strain>
    </source>
</reference>
<keyword evidence="2" id="KW-1185">Reference proteome</keyword>
<proteinExistence type="predicted"/>
<evidence type="ECO:0000313" key="2">
    <source>
        <dbReference type="Proteomes" id="UP000537260"/>
    </source>
</evidence>
<protein>
    <submittedName>
        <fullName evidence="1">Uncharacterized protein</fullName>
    </submittedName>
</protein>
<comment type="caution">
    <text evidence="1">The sequence shown here is derived from an EMBL/GenBank/DDBJ whole genome shotgun (WGS) entry which is preliminary data.</text>
</comment>